<reference evidence="1" key="1">
    <citation type="submission" date="2019-06" db="EMBL/GenBank/DDBJ databases">
        <authorList>
            <person name="Zheng W."/>
        </authorList>
    </citation>
    <scope>NUCLEOTIDE SEQUENCE</scope>
    <source>
        <strain evidence="1">QDHG01</strain>
    </source>
</reference>
<sequence>MIPECTPQSNLSRTVSQLSPTNFQNAKSEVNIQNDENLVNSDQKSEVIITQGSCESKDHLFSFLNEENEVLQGLRKNQIAIIDITIKSGLVANVVILWQCFFCESDEQPEWI</sequence>
<dbReference type="Proteomes" id="UP000785679">
    <property type="component" value="Unassembled WGS sequence"/>
</dbReference>
<evidence type="ECO:0000313" key="2">
    <source>
        <dbReference type="Proteomes" id="UP000785679"/>
    </source>
</evidence>
<proteinExistence type="predicted"/>
<comment type="caution">
    <text evidence="1">The sequence shown here is derived from an EMBL/GenBank/DDBJ whole genome shotgun (WGS) entry which is preliminary data.</text>
</comment>
<evidence type="ECO:0000313" key="1">
    <source>
        <dbReference type="EMBL" id="TNV72646.1"/>
    </source>
</evidence>
<accession>A0A8J8NCV3</accession>
<name>A0A8J8NCV3_HALGN</name>
<dbReference type="AlphaFoldDB" id="A0A8J8NCV3"/>
<gene>
    <name evidence="1" type="ORF">FGO68_gene15892</name>
</gene>
<protein>
    <submittedName>
        <fullName evidence="1">Uncharacterized protein</fullName>
    </submittedName>
</protein>
<keyword evidence="2" id="KW-1185">Reference proteome</keyword>
<organism evidence="1 2">
    <name type="scientific">Halteria grandinella</name>
    <dbReference type="NCBI Taxonomy" id="5974"/>
    <lineage>
        <taxon>Eukaryota</taxon>
        <taxon>Sar</taxon>
        <taxon>Alveolata</taxon>
        <taxon>Ciliophora</taxon>
        <taxon>Intramacronucleata</taxon>
        <taxon>Spirotrichea</taxon>
        <taxon>Stichotrichia</taxon>
        <taxon>Sporadotrichida</taxon>
        <taxon>Halteriidae</taxon>
        <taxon>Halteria</taxon>
    </lineage>
</organism>
<dbReference type="EMBL" id="RRYP01021489">
    <property type="protein sequence ID" value="TNV72646.1"/>
    <property type="molecule type" value="Genomic_DNA"/>
</dbReference>